<evidence type="ECO:0000259" key="2">
    <source>
        <dbReference type="Pfam" id="PF12696"/>
    </source>
</evidence>
<feature type="domain" description="Helicase HerA central" evidence="1">
    <location>
        <begin position="390"/>
        <end position="442"/>
    </location>
</feature>
<dbReference type="InterPro" id="IPR002789">
    <property type="entry name" value="HerA_central"/>
</dbReference>
<evidence type="ECO:0000259" key="1">
    <source>
        <dbReference type="Pfam" id="PF01935"/>
    </source>
</evidence>
<accession>A0ABR7WMC6</accession>
<dbReference type="EMBL" id="JACWMY010000003">
    <property type="protein sequence ID" value="MBD1363480.1"/>
    <property type="molecule type" value="Genomic_DNA"/>
</dbReference>
<name>A0ABR7WMC6_9SPHI</name>
<keyword evidence="4" id="KW-1185">Reference proteome</keyword>
<reference evidence="3 4" key="1">
    <citation type="submission" date="2020-09" db="EMBL/GenBank/DDBJ databases">
        <title>Novel species of Mucilaginibacter isolated from a glacier on the Tibetan Plateau.</title>
        <authorList>
            <person name="Liu Q."/>
            <person name="Xin Y.-H."/>
        </authorList>
    </citation>
    <scope>NUCLEOTIDE SEQUENCE [LARGE SCALE GENOMIC DNA]</scope>
    <source>
        <strain evidence="3 4">ZT4R22</strain>
    </source>
</reference>
<proteinExistence type="predicted"/>
<protein>
    <submittedName>
        <fullName evidence="3">Type IV secretion system DNA-binding domain-containing protein</fullName>
    </submittedName>
</protein>
<gene>
    <name evidence="3" type="ORF">IDJ77_06635</name>
</gene>
<dbReference type="Pfam" id="PF12696">
    <property type="entry name" value="TraG-D_C"/>
    <property type="match status" value="1"/>
</dbReference>
<keyword evidence="3" id="KW-0238">DNA-binding</keyword>
<evidence type="ECO:0000313" key="3">
    <source>
        <dbReference type="EMBL" id="MBD1363480.1"/>
    </source>
</evidence>
<dbReference type="GO" id="GO:0003677">
    <property type="term" value="F:DNA binding"/>
    <property type="evidence" value="ECO:0007669"/>
    <property type="project" value="UniProtKB-KW"/>
</dbReference>
<dbReference type="PANTHER" id="PTHR30121">
    <property type="entry name" value="UNCHARACTERIZED PROTEIN YJGR-RELATED"/>
    <property type="match status" value="1"/>
</dbReference>
<dbReference type="Pfam" id="PF01935">
    <property type="entry name" value="DUF87"/>
    <property type="match status" value="1"/>
</dbReference>
<dbReference type="CDD" id="cd01127">
    <property type="entry name" value="TrwB_TraG_TraD_VirD4"/>
    <property type="match status" value="1"/>
</dbReference>
<comment type="caution">
    <text evidence="3">The sequence shown here is derived from an EMBL/GenBank/DDBJ whole genome shotgun (WGS) entry which is preliminary data.</text>
</comment>
<dbReference type="SUPFAM" id="SSF52540">
    <property type="entry name" value="P-loop containing nucleoside triphosphate hydrolases"/>
    <property type="match status" value="1"/>
</dbReference>
<dbReference type="PANTHER" id="PTHR30121:SF11">
    <property type="entry name" value="AAA+ ATPASE DOMAIN-CONTAINING PROTEIN"/>
    <property type="match status" value="1"/>
</dbReference>
<feature type="domain" description="TraD/TraG TraM recognition site" evidence="2">
    <location>
        <begin position="643"/>
        <end position="711"/>
    </location>
</feature>
<dbReference type="Proteomes" id="UP000606600">
    <property type="component" value="Unassembled WGS sequence"/>
</dbReference>
<dbReference type="InterPro" id="IPR032689">
    <property type="entry name" value="TraG-D_C"/>
</dbReference>
<dbReference type="InterPro" id="IPR027417">
    <property type="entry name" value="P-loop_NTPase"/>
</dbReference>
<sequence length="981" mass="107504">MSSRGRSLTEQFYEWERRGRGWDAFGKPVQLEPAFVPFFGHFVAGGIIDDGKRPGFLSRLKGCLAPKQAPAMAEAPEDEGIAVPDDEGPPPLAIYGVAIPKGYALKGETMERFLTMLALCREPVSFELIAERETFSIQVACSEDIAPFIHIQLSSYFPECAVHEKQADAVLDWANERPAVSTVDFGLQEECLRPIATLRGGYDPYTPLFGTFERLKDDEAIIVQVLFCGALNAWGESVVRAAGDGIGGSFFIDAPEMPQLAKEKTSQPLFFANVRIAAFADRVQNAAALLQHSAVAVVHASTSHHNALQPLNTPAYTIDQRLSDLALRQSHRLGMLLNASELSTFVHLPSTQLSKKLLRQHRATRQAPPHLINSSYILGLNEHQGQEFAVGIGTDQRLKHIHIMGATGTGKSTLLHSLMMQDIAAGNGMMCLDPHGDLIAGLLSNVPASRINDVVLVDPTDSEFPIGLNILEAHTDVEREILASDLAAVFRRFSTSFGDQMYSVLSNAILALLFNAKTYHLGDLRKFLIEPSYRNNILSNVTDPDIAYYWQKEYPLLKAGGSVGPILTRLDSFLRPKVIRAMVCQTRSIDFGALMDSGKIILVKLSQGLIGAENSYLLGAFVVAKLQQAAMARQSQAVEHRRPFFCYIDEFHNFVTPSMAAIVSGARKYGLGLVLAHQDMQQVQKHDMEVASSVLANAATRICFRLAETEAKRMQEGFASFSMEDLQNLRVGEAIARVNTADADFNLAIVPRDASREADNTDAIVANSRLRYSVPVMPVAPAEPIAADAQALVKIPEARPLPQAMPIPVRIEPIEPSATTQLAREHRYTQAFIKTLAEEHGYIAHLEVPTPDGNGQVDVLLEKAGKRIAVELSVTNTPEYELKNIQKCLSAGYESVVCCCANKKKLAAIKKLVTAAVPVADMGKITFGTVEDFHSILTAEPQQPPKPQHTVMKGYRVKVRYQEGGVNQQALLQSIVNGSRK</sequence>
<dbReference type="RefSeq" id="WP_191188155.1">
    <property type="nucleotide sequence ID" value="NZ_JACWMY010000003.1"/>
</dbReference>
<dbReference type="Gene3D" id="3.40.50.300">
    <property type="entry name" value="P-loop containing nucleotide triphosphate hydrolases"/>
    <property type="match status" value="2"/>
</dbReference>
<dbReference type="InterPro" id="IPR051162">
    <property type="entry name" value="T4SS_component"/>
</dbReference>
<evidence type="ECO:0000313" key="4">
    <source>
        <dbReference type="Proteomes" id="UP000606600"/>
    </source>
</evidence>
<organism evidence="3 4">
    <name type="scientific">Mucilaginibacter pankratovii</name>
    <dbReference type="NCBI Taxonomy" id="2772110"/>
    <lineage>
        <taxon>Bacteria</taxon>
        <taxon>Pseudomonadati</taxon>
        <taxon>Bacteroidota</taxon>
        <taxon>Sphingobacteriia</taxon>
        <taxon>Sphingobacteriales</taxon>
        <taxon>Sphingobacteriaceae</taxon>
        <taxon>Mucilaginibacter</taxon>
    </lineage>
</organism>